<protein>
    <submittedName>
        <fullName evidence="3">Uncharacterized protein</fullName>
    </submittedName>
</protein>
<sequence length="145" mass="15947">MSADSLPITASRFATALTDLPLSSLYAKASELRNSIAHLQKSNVELQEWVEKEGDKDCYEAYVENQEVIKRMEERIEMVKKEVTEIRGLPWEPESLKTAERPAEIAGDAEMTDGERQAATRNGAAGAGGRQNGTSGAQEEEGVYL</sequence>
<feature type="compositionally biased region" description="Basic and acidic residues" evidence="2">
    <location>
        <begin position="94"/>
        <end position="103"/>
    </location>
</feature>
<dbReference type="InterPro" id="IPR038966">
    <property type="entry name" value="TMA17"/>
</dbReference>
<gene>
    <name evidence="3" type="ORF">K469DRAFT_246045</name>
</gene>
<evidence type="ECO:0000313" key="3">
    <source>
        <dbReference type="EMBL" id="KAF2182178.1"/>
    </source>
</evidence>
<keyword evidence="4" id="KW-1185">Reference proteome</keyword>
<dbReference type="PANTHER" id="PTHR40422:SF1">
    <property type="entry name" value="TRANSLATION MACHINERY-ASSOCIATED PROTEIN 17"/>
    <property type="match status" value="1"/>
</dbReference>
<dbReference type="EMBL" id="ML994649">
    <property type="protein sequence ID" value="KAF2182178.1"/>
    <property type="molecule type" value="Genomic_DNA"/>
</dbReference>
<dbReference type="AlphaFoldDB" id="A0A6A6DVH1"/>
<name>A0A6A6DVH1_9PEZI</name>
<evidence type="ECO:0000313" key="4">
    <source>
        <dbReference type="Proteomes" id="UP000800200"/>
    </source>
</evidence>
<proteinExistence type="predicted"/>
<keyword evidence="1" id="KW-0175">Coiled coil</keyword>
<accession>A0A6A6DVH1</accession>
<dbReference type="GO" id="GO:0070682">
    <property type="term" value="P:proteasome regulatory particle assembly"/>
    <property type="evidence" value="ECO:0007669"/>
    <property type="project" value="InterPro"/>
</dbReference>
<feature type="region of interest" description="Disordered" evidence="2">
    <location>
        <begin position="90"/>
        <end position="145"/>
    </location>
</feature>
<reference evidence="3" key="1">
    <citation type="journal article" date="2020" name="Stud. Mycol.">
        <title>101 Dothideomycetes genomes: a test case for predicting lifestyles and emergence of pathogens.</title>
        <authorList>
            <person name="Haridas S."/>
            <person name="Albert R."/>
            <person name="Binder M."/>
            <person name="Bloem J."/>
            <person name="Labutti K."/>
            <person name="Salamov A."/>
            <person name="Andreopoulos B."/>
            <person name="Baker S."/>
            <person name="Barry K."/>
            <person name="Bills G."/>
            <person name="Bluhm B."/>
            <person name="Cannon C."/>
            <person name="Castanera R."/>
            <person name="Culley D."/>
            <person name="Daum C."/>
            <person name="Ezra D."/>
            <person name="Gonzalez J."/>
            <person name="Henrissat B."/>
            <person name="Kuo A."/>
            <person name="Liang C."/>
            <person name="Lipzen A."/>
            <person name="Lutzoni F."/>
            <person name="Magnuson J."/>
            <person name="Mondo S."/>
            <person name="Nolan M."/>
            <person name="Ohm R."/>
            <person name="Pangilinan J."/>
            <person name="Park H.-J."/>
            <person name="Ramirez L."/>
            <person name="Alfaro M."/>
            <person name="Sun H."/>
            <person name="Tritt A."/>
            <person name="Yoshinaga Y."/>
            <person name="Zwiers L.-H."/>
            <person name="Turgeon B."/>
            <person name="Goodwin S."/>
            <person name="Spatafora J."/>
            <person name="Crous P."/>
            <person name="Grigoriev I."/>
        </authorList>
    </citation>
    <scope>NUCLEOTIDE SEQUENCE</scope>
    <source>
        <strain evidence="3">CBS 207.26</strain>
    </source>
</reference>
<organism evidence="3 4">
    <name type="scientific">Zopfia rhizophila CBS 207.26</name>
    <dbReference type="NCBI Taxonomy" id="1314779"/>
    <lineage>
        <taxon>Eukaryota</taxon>
        <taxon>Fungi</taxon>
        <taxon>Dikarya</taxon>
        <taxon>Ascomycota</taxon>
        <taxon>Pezizomycotina</taxon>
        <taxon>Dothideomycetes</taxon>
        <taxon>Dothideomycetes incertae sedis</taxon>
        <taxon>Zopfiaceae</taxon>
        <taxon>Zopfia</taxon>
    </lineage>
</organism>
<feature type="coiled-coil region" evidence="1">
    <location>
        <begin position="62"/>
        <end position="89"/>
    </location>
</feature>
<dbReference type="Proteomes" id="UP000800200">
    <property type="component" value="Unassembled WGS sequence"/>
</dbReference>
<dbReference type="GO" id="GO:0030674">
    <property type="term" value="F:protein-macromolecule adaptor activity"/>
    <property type="evidence" value="ECO:0007669"/>
    <property type="project" value="TreeGrafter"/>
</dbReference>
<evidence type="ECO:0000256" key="2">
    <source>
        <dbReference type="SAM" id="MobiDB-lite"/>
    </source>
</evidence>
<dbReference type="OrthoDB" id="548474at2759"/>
<evidence type="ECO:0000256" key="1">
    <source>
        <dbReference type="SAM" id="Coils"/>
    </source>
</evidence>
<dbReference type="PANTHER" id="PTHR40422">
    <property type="entry name" value="TRANSLATION MACHINERY-ASSOCIATED PROTEIN 17"/>
    <property type="match status" value="1"/>
</dbReference>